<name>A0A2N0X9G2_9CORY</name>
<evidence type="ECO:0000313" key="3">
    <source>
        <dbReference type="Proteomes" id="UP000233249"/>
    </source>
</evidence>
<dbReference type="Proteomes" id="UP000233249">
    <property type="component" value="Unassembled WGS sequence"/>
</dbReference>
<feature type="region of interest" description="Disordered" evidence="1">
    <location>
        <begin position="14"/>
        <end position="36"/>
    </location>
</feature>
<evidence type="ECO:0000313" key="2">
    <source>
        <dbReference type="EMBL" id="PKF69348.1"/>
    </source>
</evidence>
<organism evidence="2 3">
    <name type="scientific">Corynebacterium mastitidis</name>
    <dbReference type="NCBI Taxonomy" id="161890"/>
    <lineage>
        <taxon>Bacteria</taxon>
        <taxon>Bacillati</taxon>
        <taxon>Actinomycetota</taxon>
        <taxon>Actinomycetes</taxon>
        <taxon>Mycobacteriales</taxon>
        <taxon>Corynebacteriaceae</taxon>
        <taxon>Corynebacterium</taxon>
    </lineage>
</organism>
<protein>
    <submittedName>
        <fullName evidence="2">Uncharacterized protein</fullName>
    </submittedName>
</protein>
<gene>
    <name evidence="2" type="ORF">CXB45_02405</name>
</gene>
<dbReference type="AlphaFoldDB" id="A0A2N0X9G2"/>
<comment type="caution">
    <text evidence="2">The sequence shown here is derived from an EMBL/GenBank/DDBJ whole genome shotgun (WGS) entry which is preliminary data.</text>
</comment>
<reference evidence="2 3" key="1">
    <citation type="submission" date="2017-12" db="EMBL/GenBank/DDBJ databases">
        <title>Corynebacterium mastitidis 16-1433 Genome.</title>
        <authorList>
            <person name="Gulvik C.A."/>
        </authorList>
    </citation>
    <scope>NUCLEOTIDE SEQUENCE [LARGE SCALE GENOMIC DNA]</scope>
    <source>
        <strain evidence="2 3">16-1433</strain>
    </source>
</reference>
<sequence>MVARILEHLVAAEGEGGDPQELHAQAAEGAHARAEADRLRKELTEIKAEALITNEGIKAGRLLGWQRDAWMRMAKQDYANTRKELLAMPQAVNLKERGYAGTTNTTTKNNPKWF</sequence>
<dbReference type="EMBL" id="PJAF01000004">
    <property type="protein sequence ID" value="PKF69348.1"/>
    <property type="molecule type" value="Genomic_DNA"/>
</dbReference>
<accession>A0A2N0X9G2</accession>
<evidence type="ECO:0000256" key="1">
    <source>
        <dbReference type="SAM" id="MobiDB-lite"/>
    </source>
</evidence>
<proteinExistence type="predicted"/>